<evidence type="ECO:0000313" key="6">
    <source>
        <dbReference type="EMBL" id="RUO24042.1"/>
    </source>
</evidence>
<keyword evidence="3" id="KW-0560">Oxidoreductase</keyword>
<dbReference type="GO" id="GO:0004022">
    <property type="term" value="F:alcohol dehydrogenase (NAD+) activity"/>
    <property type="evidence" value="ECO:0007669"/>
    <property type="project" value="TreeGrafter"/>
</dbReference>
<dbReference type="FunFam" id="3.40.50.1970:FF:000003">
    <property type="entry name" value="Alcohol dehydrogenase, iron-containing"/>
    <property type="match status" value="1"/>
</dbReference>
<name>A0A432W3Y3_9GAMM</name>
<comment type="cofactor">
    <cofactor evidence="1">
        <name>Fe cation</name>
        <dbReference type="ChEBI" id="CHEBI:24875"/>
    </cofactor>
</comment>
<dbReference type="Proteomes" id="UP000288293">
    <property type="component" value="Unassembled WGS sequence"/>
</dbReference>
<comment type="similarity">
    <text evidence="2">Belongs to the iron-containing alcohol dehydrogenase family.</text>
</comment>
<dbReference type="PANTHER" id="PTHR11496">
    <property type="entry name" value="ALCOHOL DEHYDROGENASE"/>
    <property type="match status" value="1"/>
</dbReference>
<dbReference type="OrthoDB" id="9815791at2"/>
<keyword evidence="7" id="KW-1185">Reference proteome</keyword>
<feature type="domain" description="Fe-containing alcohol dehydrogenase-like C-terminal" evidence="5">
    <location>
        <begin position="185"/>
        <end position="381"/>
    </location>
</feature>
<gene>
    <name evidence="6" type="ORF">CWE09_12930</name>
</gene>
<reference evidence="6 7" key="1">
    <citation type="journal article" date="2011" name="Front. Microbiol.">
        <title>Genomic signatures of strain selection and enhancement in Bacillus atrophaeus var. globigii, a historical biowarfare simulant.</title>
        <authorList>
            <person name="Gibbons H.S."/>
            <person name="Broomall S.M."/>
            <person name="McNew L.A."/>
            <person name="Daligault H."/>
            <person name="Chapman C."/>
            <person name="Bruce D."/>
            <person name="Karavis M."/>
            <person name="Krepps M."/>
            <person name="McGregor P.A."/>
            <person name="Hong C."/>
            <person name="Park K.H."/>
            <person name="Akmal A."/>
            <person name="Feldman A."/>
            <person name="Lin J.S."/>
            <person name="Chang W.E."/>
            <person name="Higgs B.W."/>
            <person name="Demirev P."/>
            <person name="Lindquist J."/>
            <person name="Liem A."/>
            <person name="Fochler E."/>
            <person name="Read T.D."/>
            <person name="Tapia R."/>
            <person name="Johnson S."/>
            <person name="Bishop-Lilly K.A."/>
            <person name="Detter C."/>
            <person name="Han C."/>
            <person name="Sozhamannan S."/>
            <person name="Rosenzweig C.N."/>
            <person name="Skowronski E.W."/>
        </authorList>
    </citation>
    <scope>NUCLEOTIDE SEQUENCE [LARGE SCALE GENOMIC DNA]</scope>
    <source>
        <strain evidence="6 7">MLST1</strain>
    </source>
</reference>
<dbReference type="GO" id="GO:0046872">
    <property type="term" value="F:metal ion binding"/>
    <property type="evidence" value="ECO:0007669"/>
    <property type="project" value="InterPro"/>
</dbReference>
<dbReference type="AlphaFoldDB" id="A0A432W3Y3"/>
<protein>
    <submittedName>
        <fullName evidence="6">Alcohol dehydrogenase</fullName>
    </submittedName>
</protein>
<evidence type="ECO:0000256" key="2">
    <source>
        <dbReference type="ARBA" id="ARBA00007358"/>
    </source>
</evidence>
<dbReference type="Pfam" id="PF25137">
    <property type="entry name" value="ADH_Fe_C"/>
    <property type="match status" value="1"/>
</dbReference>
<evidence type="ECO:0000259" key="5">
    <source>
        <dbReference type="Pfam" id="PF25137"/>
    </source>
</evidence>
<feature type="domain" description="Alcohol dehydrogenase iron-type/glycerol dehydrogenase GldA" evidence="4">
    <location>
        <begin position="10"/>
        <end position="174"/>
    </location>
</feature>
<dbReference type="Gene3D" id="3.40.50.1970">
    <property type="match status" value="1"/>
</dbReference>
<dbReference type="InterPro" id="IPR039697">
    <property type="entry name" value="Alcohol_dehydrogenase_Fe"/>
</dbReference>
<dbReference type="Pfam" id="PF00465">
    <property type="entry name" value="Fe-ADH"/>
    <property type="match status" value="1"/>
</dbReference>
<accession>A0A432W3Y3</accession>
<organism evidence="6 7">
    <name type="scientific">Aliidiomarina minuta</name>
    <dbReference type="NCBI Taxonomy" id="880057"/>
    <lineage>
        <taxon>Bacteria</taxon>
        <taxon>Pseudomonadati</taxon>
        <taxon>Pseudomonadota</taxon>
        <taxon>Gammaproteobacteria</taxon>
        <taxon>Alteromonadales</taxon>
        <taxon>Idiomarinaceae</taxon>
        <taxon>Aliidiomarina</taxon>
    </lineage>
</organism>
<dbReference type="EMBL" id="PIPL01000003">
    <property type="protein sequence ID" value="RUO24042.1"/>
    <property type="molecule type" value="Genomic_DNA"/>
</dbReference>
<comment type="caution">
    <text evidence="6">The sequence shown here is derived from an EMBL/GenBank/DDBJ whole genome shotgun (WGS) entry which is preliminary data.</text>
</comment>
<sequence length="381" mass="40487">MSIATFKSAHRLITGAQSSQQTATELAKLGVSNPFIVTDKGVRQSGTLDLITAQFKHNVTIYDEVPAEPEVSVVEHCAEAFNQGKHDGVLAVGGGSAMDIAKVIAVFAGQNKPLLEFFGENNAPTRKLPLITLPTTAGTGSEVTNIAILADTENQIKKGIVSDQLLPDVAIVSPEMTLSCPRSVTAASGVDALVHAIEAYLSNFASPVTDALAIKAMSMIRVALPKVVANPHHLQAREEMATGSLLAGLAFGNAGVGAVHALAYPLGGRYHMAHGVSNALMLPYVMEWNKLACAQRFVDIASALGLYIEAKTENQIASEVVSYLHQLCSDVGIPQGLRSFDIPRSAIPELAAEAIKVERLLRNNPRVLSQSDIEKIYQAAY</sequence>
<proteinExistence type="inferred from homology"/>
<dbReference type="InterPro" id="IPR001670">
    <property type="entry name" value="ADH_Fe/GldA"/>
</dbReference>
<dbReference type="PANTHER" id="PTHR11496:SF102">
    <property type="entry name" value="ALCOHOL DEHYDROGENASE 4"/>
    <property type="match status" value="1"/>
</dbReference>
<dbReference type="RefSeq" id="WP_126804463.1">
    <property type="nucleotide sequence ID" value="NZ_PIPL01000003.1"/>
</dbReference>
<dbReference type="Gene3D" id="1.20.1090.10">
    <property type="entry name" value="Dehydroquinate synthase-like - alpha domain"/>
    <property type="match status" value="1"/>
</dbReference>
<dbReference type="InterPro" id="IPR056798">
    <property type="entry name" value="ADH_Fe_C"/>
</dbReference>
<dbReference type="FunFam" id="1.20.1090.10:FF:000001">
    <property type="entry name" value="Aldehyde-alcohol dehydrogenase"/>
    <property type="match status" value="1"/>
</dbReference>
<evidence type="ECO:0000256" key="3">
    <source>
        <dbReference type="ARBA" id="ARBA00023002"/>
    </source>
</evidence>
<dbReference type="CDD" id="cd08551">
    <property type="entry name" value="Fe-ADH"/>
    <property type="match status" value="1"/>
</dbReference>
<evidence type="ECO:0000259" key="4">
    <source>
        <dbReference type="Pfam" id="PF00465"/>
    </source>
</evidence>
<evidence type="ECO:0000313" key="7">
    <source>
        <dbReference type="Proteomes" id="UP000288293"/>
    </source>
</evidence>
<evidence type="ECO:0000256" key="1">
    <source>
        <dbReference type="ARBA" id="ARBA00001962"/>
    </source>
</evidence>
<dbReference type="SUPFAM" id="SSF56796">
    <property type="entry name" value="Dehydroquinate synthase-like"/>
    <property type="match status" value="1"/>
</dbReference>